<gene>
    <name evidence="2" type="ORF">BLA27_27760</name>
</gene>
<keyword evidence="3" id="KW-1185">Reference proteome</keyword>
<name>A0A1J6HAY5_9HYPH</name>
<dbReference type="InterPro" id="IPR037401">
    <property type="entry name" value="SnoaL-like"/>
</dbReference>
<dbReference type="InterPro" id="IPR032710">
    <property type="entry name" value="NTF2-like_dom_sf"/>
</dbReference>
<evidence type="ECO:0000313" key="2">
    <source>
        <dbReference type="EMBL" id="OIS90261.1"/>
    </source>
</evidence>
<comment type="caution">
    <text evidence="2">The sequence shown here is derived from an EMBL/GenBank/DDBJ whole genome shotgun (WGS) entry which is preliminary data.</text>
</comment>
<dbReference type="OrthoDB" id="5185819at2"/>
<protein>
    <submittedName>
        <fullName evidence="2">DUF4440 domain-containing protein</fullName>
    </submittedName>
</protein>
<dbReference type="EMBL" id="MOEC01000068">
    <property type="protein sequence ID" value="OIS90261.1"/>
    <property type="molecule type" value="Genomic_DNA"/>
</dbReference>
<evidence type="ECO:0000313" key="3">
    <source>
        <dbReference type="Proteomes" id="UP000182985"/>
    </source>
</evidence>
<reference evidence="2 3" key="1">
    <citation type="submission" date="2016-10" db="EMBL/GenBank/DDBJ databases">
        <title>The Draft Genome Sequence of the Potato Rhizosphere Bacteria Ochrobactrum sp. IPA7.2.</title>
        <authorList>
            <person name="Gogoleva N.E."/>
            <person name="Khlopko Y.A."/>
            <person name="Burygin G.L."/>
            <person name="Plotnikov A.O."/>
        </authorList>
    </citation>
    <scope>NUCLEOTIDE SEQUENCE [LARGE SCALE GENOMIC DNA]</scope>
    <source>
        <strain evidence="2 3">IPA7.2</strain>
    </source>
</reference>
<dbReference type="SUPFAM" id="SSF54427">
    <property type="entry name" value="NTF2-like"/>
    <property type="match status" value="1"/>
</dbReference>
<proteinExistence type="predicted"/>
<feature type="domain" description="SnoaL-like" evidence="1">
    <location>
        <begin position="12"/>
        <end position="113"/>
    </location>
</feature>
<sequence length="121" mass="13543">MTSDSKITREIVERFHNAFEQHRPEDLDDLIGDGCVLENTAPAPDGTLYEGREACLTFWKGVASSANLVFKAEEISAIGDRGIIRWQLRWSKHKADRVRGVNIMRVRDGKIVEGLGYVKGG</sequence>
<dbReference type="RefSeq" id="WP_071634583.1">
    <property type="nucleotide sequence ID" value="NZ_MOEC01000068.1"/>
</dbReference>
<dbReference type="Pfam" id="PF12680">
    <property type="entry name" value="SnoaL_2"/>
    <property type="match status" value="1"/>
</dbReference>
<dbReference type="Gene3D" id="3.10.450.50">
    <property type="match status" value="1"/>
</dbReference>
<evidence type="ECO:0000259" key="1">
    <source>
        <dbReference type="Pfam" id="PF12680"/>
    </source>
</evidence>
<dbReference type="AlphaFoldDB" id="A0A1J6HAY5"/>
<organism evidence="2 3">
    <name type="scientific">Brucella cytisi</name>
    <dbReference type="NCBI Taxonomy" id="407152"/>
    <lineage>
        <taxon>Bacteria</taxon>
        <taxon>Pseudomonadati</taxon>
        <taxon>Pseudomonadota</taxon>
        <taxon>Alphaproteobacteria</taxon>
        <taxon>Hyphomicrobiales</taxon>
        <taxon>Brucellaceae</taxon>
        <taxon>Brucella/Ochrobactrum group</taxon>
        <taxon>Brucella</taxon>
    </lineage>
</organism>
<accession>A0A1J6HAY5</accession>
<dbReference type="Proteomes" id="UP000182985">
    <property type="component" value="Unassembled WGS sequence"/>
</dbReference>